<accession>A0ABY9LIR6</accession>
<dbReference type="SUPFAM" id="SSF81338">
    <property type="entry name" value="Aquaporin-like"/>
    <property type="match status" value="1"/>
</dbReference>
<comment type="similarity">
    <text evidence="2 7">Belongs to the MIP/aquaporin (TC 1.A.8) family.</text>
</comment>
<feature type="transmembrane region" description="Helical" evidence="8">
    <location>
        <begin position="160"/>
        <end position="183"/>
    </location>
</feature>
<keyword evidence="5 8" id="KW-1133">Transmembrane helix</keyword>
<dbReference type="PROSITE" id="PS00221">
    <property type="entry name" value="MIP"/>
    <property type="match status" value="1"/>
</dbReference>
<keyword evidence="10" id="KW-1185">Reference proteome</keyword>
<feature type="transmembrane region" description="Helical" evidence="8">
    <location>
        <begin position="81"/>
        <end position="103"/>
    </location>
</feature>
<organism evidence="9 10">
    <name type="scientific">Streptococcus didelphis</name>
    <dbReference type="NCBI Taxonomy" id="102886"/>
    <lineage>
        <taxon>Bacteria</taxon>
        <taxon>Bacillati</taxon>
        <taxon>Bacillota</taxon>
        <taxon>Bacilli</taxon>
        <taxon>Lactobacillales</taxon>
        <taxon>Streptococcaceae</taxon>
        <taxon>Streptococcus</taxon>
    </lineage>
</organism>
<dbReference type="Proteomes" id="UP001238096">
    <property type="component" value="Chromosome"/>
</dbReference>
<keyword evidence="6 8" id="KW-0472">Membrane</keyword>
<dbReference type="InterPro" id="IPR023271">
    <property type="entry name" value="Aquaporin-like"/>
</dbReference>
<evidence type="ECO:0000256" key="2">
    <source>
        <dbReference type="ARBA" id="ARBA00006175"/>
    </source>
</evidence>
<feature type="transmembrane region" description="Helical" evidence="8">
    <location>
        <begin position="33"/>
        <end position="54"/>
    </location>
</feature>
<dbReference type="InterPro" id="IPR000425">
    <property type="entry name" value="MIP"/>
</dbReference>
<evidence type="ECO:0000256" key="1">
    <source>
        <dbReference type="ARBA" id="ARBA00004141"/>
    </source>
</evidence>
<evidence type="ECO:0000313" key="10">
    <source>
        <dbReference type="Proteomes" id="UP001238096"/>
    </source>
</evidence>
<evidence type="ECO:0000256" key="4">
    <source>
        <dbReference type="ARBA" id="ARBA00022692"/>
    </source>
</evidence>
<proteinExistence type="inferred from homology"/>
<dbReference type="RefSeq" id="WP_018366659.1">
    <property type="nucleotide sequence ID" value="NZ_CP104407.1"/>
</dbReference>
<dbReference type="PANTHER" id="PTHR43829:SF9">
    <property type="entry name" value="AQUAPORIN-9"/>
    <property type="match status" value="1"/>
</dbReference>
<evidence type="ECO:0000256" key="3">
    <source>
        <dbReference type="ARBA" id="ARBA00022448"/>
    </source>
</evidence>
<gene>
    <name evidence="9" type="ORF">N1496_03685</name>
</gene>
<feature type="transmembrane region" description="Helical" evidence="8">
    <location>
        <begin position="208"/>
        <end position="229"/>
    </location>
</feature>
<keyword evidence="4 7" id="KW-0812">Transmembrane</keyword>
<dbReference type="PANTHER" id="PTHR43829">
    <property type="entry name" value="AQUAPORIN OR AQUAGLYCEROPORIN RELATED"/>
    <property type="match status" value="1"/>
</dbReference>
<evidence type="ECO:0000256" key="6">
    <source>
        <dbReference type="ARBA" id="ARBA00023136"/>
    </source>
</evidence>
<dbReference type="PRINTS" id="PR00783">
    <property type="entry name" value="MINTRINSICP"/>
</dbReference>
<keyword evidence="3 7" id="KW-0813">Transport</keyword>
<feature type="transmembrane region" description="Helical" evidence="8">
    <location>
        <begin position="133"/>
        <end position="153"/>
    </location>
</feature>
<sequence length="233" mass="24421">MDIFGEFLGTALLILLGDGVVAGVVLPKTKNNNSGWIVIAAGWGIAVALSVFIVGKIAPGHLNPAVSLAFALHGDISWTQAILYSIAQFFGAMLGAVLVFLQYRPHYLLADNPADILGTFATGPALKDTSSNLFSEIIGTFVLMLGILSFGLYKMPEGLGTLAVGVLIIGIGLSLGGTTGYAINPARDLGPRIVHALMPLKNKGDSDWSYAWIPILGPIVGALLAVLLFQMMS</sequence>
<dbReference type="InterPro" id="IPR022357">
    <property type="entry name" value="MIP_CS"/>
</dbReference>
<comment type="subcellular location">
    <subcellularLocation>
        <location evidence="1">Membrane</location>
        <topology evidence="1">Multi-pass membrane protein</topology>
    </subcellularLocation>
</comment>
<dbReference type="InterPro" id="IPR050363">
    <property type="entry name" value="MIP/Aquaporin"/>
</dbReference>
<evidence type="ECO:0000313" key="9">
    <source>
        <dbReference type="EMBL" id="WMB28618.1"/>
    </source>
</evidence>
<evidence type="ECO:0000256" key="7">
    <source>
        <dbReference type="RuleBase" id="RU000477"/>
    </source>
</evidence>
<evidence type="ECO:0000256" key="5">
    <source>
        <dbReference type="ARBA" id="ARBA00022989"/>
    </source>
</evidence>
<dbReference type="Pfam" id="PF00230">
    <property type="entry name" value="MIP"/>
    <property type="match status" value="1"/>
</dbReference>
<protein>
    <submittedName>
        <fullName evidence="9">Aquaporin family protein</fullName>
    </submittedName>
</protein>
<dbReference type="NCBIfam" id="TIGR00861">
    <property type="entry name" value="MIP"/>
    <property type="match status" value="1"/>
</dbReference>
<dbReference type="EMBL" id="CP110509">
    <property type="protein sequence ID" value="WMB28618.1"/>
    <property type="molecule type" value="Genomic_DNA"/>
</dbReference>
<name>A0ABY9LIR6_9STRE</name>
<reference evidence="10" key="1">
    <citation type="submission" date="2022-10" db="EMBL/GenBank/DDBJ databases">
        <title>Streptococcus didelphis as causative of fatal infections in opossums (Didelphis albiventris).</title>
        <authorList>
            <person name="Breyer G.M."/>
            <person name="Da Silva M.E.R.J."/>
            <person name="Siqueira F.M."/>
        </authorList>
    </citation>
    <scope>NUCLEOTIDE SEQUENCE [LARGE SCALE GENOMIC DNA]</scope>
    <source>
        <strain evidence="10">LBVP101/21</strain>
    </source>
</reference>
<evidence type="ECO:0000256" key="8">
    <source>
        <dbReference type="SAM" id="Phobius"/>
    </source>
</evidence>
<dbReference type="Gene3D" id="1.20.1080.10">
    <property type="entry name" value="Glycerol uptake facilitator protein"/>
    <property type="match status" value="1"/>
</dbReference>